<dbReference type="RefSeq" id="WP_100545305.1">
    <property type="nucleotide sequence ID" value="NZ_PHQY01000677.1"/>
</dbReference>
<reference evidence="2 3" key="1">
    <citation type="submission" date="2017-11" db="EMBL/GenBank/DDBJ databases">
        <title>Bacterial isolate from king chilli rhizosphere.</title>
        <authorList>
            <person name="Takhelmayum P."/>
            <person name="Sarangthem I."/>
        </authorList>
    </citation>
    <scope>NUCLEOTIDE SEQUENCE [LARGE SCALE GENOMIC DNA]</scope>
    <source>
        <strain evidence="3">t26</strain>
    </source>
</reference>
<gene>
    <name evidence="2" type="ORF">CWD94_23975</name>
</gene>
<dbReference type="InterPro" id="IPR002826">
    <property type="entry name" value="MptE-like"/>
</dbReference>
<organism evidence="2 3">
    <name type="scientific">Lysinibacillus xylanilyticus</name>
    <dbReference type="NCBI Taxonomy" id="582475"/>
    <lineage>
        <taxon>Bacteria</taxon>
        <taxon>Bacillati</taxon>
        <taxon>Bacillota</taxon>
        <taxon>Bacilli</taxon>
        <taxon>Bacillales</taxon>
        <taxon>Bacillaceae</taxon>
        <taxon>Lysinibacillus</taxon>
    </lineage>
</organism>
<evidence type="ECO:0000313" key="3">
    <source>
        <dbReference type="Proteomes" id="UP000232101"/>
    </source>
</evidence>
<dbReference type="Pfam" id="PF01973">
    <property type="entry name" value="MptE-like"/>
    <property type="match status" value="1"/>
</dbReference>
<evidence type="ECO:0000259" key="1">
    <source>
        <dbReference type="Pfam" id="PF01973"/>
    </source>
</evidence>
<accession>A0A2M9PZE6</accession>
<evidence type="ECO:0000313" key="2">
    <source>
        <dbReference type="EMBL" id="PJO41198.1"/>
    </source>
</evidence>
<proteinExistence type="predicted"/>
<dbReference type="AlphaFoldDB" id="A0A2M9PZE6"/>
<sequence>MQWLVERAKNEEPTLQLNGVFIYSKYRPKEDALRWINAEINAEAKSYLLIGLGLGYHLKALISQSKNKPVTVYYFDKHEYELFLAHNSDQWWKKENVHIVHDLSQKELHDNVQILLPNVWIKGIGQSHPLFSILEVIKINQLSLKRDSSKMEENFYYNTILDDDIIQVKKQSRIGCLVAAGPSLNDTILWLKKYQHQVDIYVVGAALKKLLANGIIPKGAILSDANDETILQFQDLNFEGELYYLCTANYKSVALHCSKRYILFQQGYKLAEEEAEKRNAPLIETGGSVGTTAFSLLEYLGYDTVVLFGQDLGFPGNQTHAIDSTSGRNASNDTFLRNIEANDESNIHTTAMFQVFWYWYDQKMEKTKVKVFNTAIKGAKIKNVPLIREEKFAELIAKKMNNYLEEEG</sequence>
<dbReference type="PANTHER" id="PTHR41786:SF1">
    <property type="entry name" value="6-HYDROXYMETHYLPTERIN DIPHOSPHOKINASE MPTE-LIKE DOMAIN-CONTAINING PROTEIN"/>
    <property type="match status" value="1"/>
</dbReference>
<dbReference type="EMBL" id="PHQY01000677">
    <property type="protein sequence ID" value="PJO41198.1"/>
    <property type="molecule type" value="Genomic_DNA"/>
</dbReference>
<name>A0A2M9PZE6_9BACI</name>
<protein>
    <recommendedName>
        <fullName evidence="1">6-hydroxymethylpterin diphosphokinase MptE-like domain-containing protein</fullName>
    </recommendedName>
</protein>
<feature type="domain" description="6-hydroxymethylpterin diphosphokinase MptE-like" evidence="1">
    <location>
        <begin position="166"/>
        <end position="315"/>
    </location>
</feature>
<comment type="caution">
    <text evidence="2">The sequence shown here is derived from an EMBL/GenBank/DDBJ whole genome shotgun (WGS) entry which is preliminary data.</text>
</comment>
<dbReference type="PANTHER" id="PTHR41786">
    <property type="entry name" value="MOTILITY ACCESSORY FACTOR MAF"/>
    <property type="match status" value="1"/>
</dbReference>
<dbReference type="Proteomes" id="UP000232101">
    <property type="component" value="Unassembled WGS sequence"/>
</dbReference>